<keyword evidence="3" id="KW-1185">Reference proteome</keyword>
<dbReference type="GeneID" id="81405073"/>
<dbReference type="Proteomes" id="UP001149079">
    <property type="component" value="Unassembled WGS sequence"/>
</dbReference>
<name>A0A9W9H1G2_9EURO</name>
<evidence type="ECO:0000313" key="3">
    <source>
        <dbReference type="Proteomes" id="UP001149079"/>
    </source>
</evidence>
<feature type="compositionally biased region" description="Polar residues" evidence="1">
    <location>
        <begin position="1"/>
        <end position="15"/>
    </location>
</feature>
<proteinExistence type="predicted"/>
<reference evidence="2" key="1">
    <citation type="submission" date="2022-11" db="EMBL/GenBank/DDBJ databases">
        <authorList>
            <person name="Petersen C."/>
        </authorList>
    </citation>
    <scope>NUCLEOTIDE SEQUENCE</scope>
    <source>
        <strain evidence="2">IBT 22155</strain>
    </source>
</reference>
<feature type="compositionally biased region" description="Basic and acidic residues" evidence="1">
    <location>
        <begin position="25"/>
        <end position="44"/>
    </location>
</feature>
<gene>
    <name evidence="2" type="ORF">N7515_005159</name>
</gene>
<dbReference type="EMBL" id="JAPQKL010000004">
    <property type="protein sequence ID" value="KAJ5135881.1"/>
    <property type="molecule type" value="Genomic_DNA"/>
</dbReference>
<evidence type="ECO:0000313" key="2">
    <source>
        <dbReference type="EMBL" id="KAJ5135881.1"/>
    </source>
</evidence>
<evidence type="ECO:0000256" key="1">
    <source>
        <dbReference type="SAM" id="MobiDB-lite"/>
    </source>
</evidence>
<sequence>MSPSASDRSPFTATTLRKPLTEPSGVRRDMAPSKKVTRTKEERIANSMAKKKRKEERRLQRKKDKAKASGGPGGRGGHPRNRVESAAVRPGHRIRNLSTRNGVKKADNASDSPYDQLFKRAERGYDSSLDDGKGCWLYLKPTVELRKSGAFTLGDVIDSDVHRHGN</sequence>
<dbReference type="RefSeq" id="XP_056522853.1">
    <property type="nucleotide sequence ID" value="XM_056665903.1"/>
</dbReference>
<comment type="caution">
    <text evidence="2">The sequence shown here is derived from an EMBL/GenBank/DDBJ whole genome shotgun (WGS) entry which is preliminary data.</text>
</comment>
<feature type="compositionally biased region" description="Basic residues" evidence="1">
    <location>
        <begin position="49"/>
        <end position="65"/>
    </location>
</feature>
<accession>A0A9W9H1G2</accession>
<dbReference type="AlphaFoldDB" id="A0A9W9H1G2"/>
<feature type="region of interest" description="Disordered" evidence="1">
    <location>
        <begin position="1"/>
        <end position="115"/>
    </location>
</feature>
<protein>
    <submittedName>
        <fullName evidence="2">Uncharacterized protein</fullName>
    </submittedName>
</protein>
<reference evidence="2" key="2">
    <citation type="journal article" date="2023" name="IMA Fungus">
        <title>Comparative genomic study of the Penicillium genus elucidates a diverse pangenome and 15 lateral gene transfer events.</title>
        <authorList>
            <person name="Petersen C."/>
            <person name="Sorensen T."/>
            <person name="Nielsen M.R."/>
            <person name="Sondergaard T.E."/>
            <person name="Sorensen J.L."/>
            <person name="Fitzpatrick D.A."/>
            <person name="Frisvad J.C."/>
            <person name="Nielsen K.L."/>
        </authorList>
    </citation>
    <scope>NUCLEOTIDE SEQUENCE</scope>
    <source>
        <strain evidence="2">IBT 22155</strain>
    </source>
</reference>
<organism evidence="2 3">
    <name type="scientific">Penicillium bovifimosum</name>
    <dbReference type="NCBI Taxonomy" id="126998"/>
    <lineage>
        <taxon>Eukaryota</taxon>
        <taxon>Fungi</taxon>
        <taxon>Dikarya</taxon>
        <taxon>Ascomycota</taxon>
        <taxon>Pezizomycotina</taxon>
        <taxon>Eurotiomycetes</taxon>
        <taxon>Eurotiomycetidae</taxon>
        <taxon>Eurotiales</taxon>
        <taxon>Aspergillaceae</taxon>
        <taxon>Penicillium</taxon>
    </lineage>
</organism>